<dbReference type="AlphaFoldDB" id="A0A3N4GLS3"/>
<dbReference type="InterPro" id="IPR008920">
    <property type="entry name" value="TF_FadR/GntR_C"/>
</dbReference>
<evidence type="ECO:0000259" key="4">
    <source>
        <dbReference type="PROSITE" id="PS50949"/>
    </source>
</evidence>
<dbReference type="PANTHER" id="PTHR43537">
    <property type="entry name" value="TRANSCRIPTIONAL REGULATOR, GNTR FAMILY"/>
    <property type="match status" value="1"/>
</dbReference>
<dbReference type="OrthoDB" id="3864082at2"/>
<organism evidence="5 6">
    <name type="scientific">Gordonia oryzae</name>
    <dbReference type="NCBI Taxonomy" id="2487349"/>
    <lineage>
        <taxon>Bacteria</taxon>
        <taxon>Bacillati</taxon>
        <taxon>Actinomycetota</taxon>
        <taxon>Actinomycetes</taxon>
        <taxon>Mycobacteriales</taxon>
        <taxon>Gordoniaceae</taxon>
        <taxon>Gordonia</taxon>
    </lineage>
</organism>
<dbReference type="Proteomes" id="UP000267536">
    <property type="component" value="Unassembled WGS sequence"/>
</dbReference>
<dbReference type="CDD" id="cd07377">
    <property type="entry name" value="WHTH_GntR"/>
    <property type="match status" value="1"/>
</dbReference>
<feature type="domain" description="HTH gntR-type" evidence="4">
    <location>
        <begin position="17"/>
        <end position="84"/>
    </location>
</feature>
<dbReference type="InterPro" id="IPR011711">
    <property type="entry name" value="GntR_C"/>
</dbReference>
<dbReference type="SMART" id="SM00895">
    <property type="entry name" value="FCD"/>
    <property type="match status" value="1"/>
</dbReference>
<keyword evidence="6" id="KW-1185">Reference proteome</keyword>
<dbReference type="InterPro" id="IPR000524">
    <property type="entry name" value="Tscrpt_reg_HTH_GntR"/>
</dbReference>
<dbReference type="GO" id="GO:0003677">
    <property type="term" value="F:DNA binding"/>
    <property type="evidence" value="ECO:0007669"/>
    <property type="project" value="UniProtKB-KW"/>
</dbReference>
<keyword evidence="3" id="KW-0804">Transcription</keyword>
<keyword evidence="1" id="KW-0805">Transcription regulation</keyword>
<dbReference type="SUPFAM" id="SSF46785">
    <property type="entry name" value="Winged helix' DNA-binding domain"/>
    <property type="match status" value="1"/>
</dbReference>
<dbReference type="EMBL" id="RKMH01000008">
    <property type="protein sequence ID" value="RPA60041.1"/>
    <property type="molecule type" value="Genomic_DNA"/>
</dbReference>
<comment type="caution">
    <text evidence="5">The sequence shown here is derived from an EMBL/GenBank/DDBJ whole genome shotgun (WGS) entry which is preliminary data.</text>
</comment>
<reference evidence="5 6" key="1">
    <citation type="submission" date="2018-11" db="EMBL/GenBank/DDBJ databases">
        <title>Draft genome sequence of Gordonia sp. RS15-1S isolated from rice stems.</title>
        <authorList>
            <person name="Muangham S."/>
        </authorList>
    </citation>
    <scope>NUCLEOTIDE SEQUENCE [LARGE SCALE GENOMIC DNA]</scope>
    <source>
        <strain evidence="5 6">RS15-1S</strain>
    </source>
</reference>
<evidence type="ECO:0000256" key="1">
    <source>
        <dbReference type="ARBA" id="ARBA00023015"/>
    </source>
</evidence>
<dbReference type="SUPFAM" id="SSF48008">
    <property type="entry name" value="GntR ligand-binding domain-like"/>
    <property type="match status" value="1"/>
</dbReference>
<gene>
    <name evidence="5" type="ORF">EF294_12480</name>
</gene>
<evidence type="ECO:0000256" key="3">
    <source>
        <dbReference type="ARBA" id="ARBA00023163"/>
    </source>
</evidence>
<dbReference type="InterPro" id="IPR036388">
    <property type="entry name" value="WH-like_DNA-bd_sf"/>
</dbReference>
<dbReference type="Gene3D" id="1.10.10.10">
    <property type="entry name" value="Winged helix-like DNA-binding domain superfamily/Winged helix DNA-binding domain"/>
    <property type="match status" value="1"/>
</dbReference>
<evidence type="ECO:0000313" key="5">
    <source>
        <dbReference type="EMBL" id="RPA60041.1"/>
    </source>
</evidence>
<sequence length="226" mass="24647">MVDSAAPAPAARRRRRPRLSDEVSEYVRELIVSGALQPGEFIRPETVADELGVSATPAREGLLSLQSEGLLRVEPRRGFVVAPLSSTDIEDVFAGQALLAGELAARAAARLDDADLATLDRLQAALEVAANAKDNDEVERLNHEFHRLIYSAAGSPKLLWMIKSSLNYAPRRFFSSVDGWPQASADDHRDIIDALRRRNAAGARAAMSAHIGKAGRLLAEHRHESR</sequence>
<proteinExistence type="predicted"/>
<accession>A0A3N4GLS3</accession>
<name>A0A3N4GLS3_9ACTN</name>
<dbReference type="Gene3D" id="1.20.120.530">
    <property type="entry name" value="GntR ligand-binding domain-like"/>
    <property type="match status" value="1"/>
</dbReference>
<dbReference type="PROSITE" id="PS50949">
    <property type="entry name" value="HTH_GNTR"/>
    <property type="match status" value="1"/>
</dbReference>
<dbReference type="GO" id="GO:0003700">
    <property type="term" value="F:DNA-binding transcription factor activity"/>
    <property type="evidence" value="ECO:0007669"/>
    <property type="project" value="InterPro"/>
</dbReference>
<protein>
    <submittedName>
        <fullName evidence="5">GntR family transcriptional regulator</fullName>
    </submittedName>
</protein>
<dbReference type="InterPro" id="IPR036390">
    <property type="entry name" value="WH_DNA-bd_sf"/>
</dbReference>
<dbReference type="Pfam" id="PF00392">
    <property type="entry name" value="GntR"/>
    <property type="match status" value="1"/>
</dbReference>
<dbReference type="Pfam" id="PF07729">
    <property type="entry name" value="FCD"/>
    <property type="match status" value="1"/>
</dbReference>
<dbReference type="PANTHER" id="PTHR43537:SF24">
    <property type="entry name" value="GLUCONATE OPERON TRANSCRIPTIONAL REPRESSOR"/>
    <property type="match status" value="1"/>
</dbReference>
<evidence type="ECO:0000313" key="6">
    <source>
        <dbReference type="Proteomes" id="UP000267536"/>
    </source>
</evidence>
<evidence type="ECO:0000256" key="2">
    <source>
        <dbReference type="ARBA" id="ARBA00023125"/>
    </source>
</evidence>
<keyword evidence="2" id="KW-0238">DNA-binding</keyword>
<dbReference type="SMART" id="SM00345">
    <property type="entry name" value="HTH_GNTR"/>
    <property type="match status" value="1"/>
</dbReference>
<dbReference type="RefSeq" id="WP_123930189.1">
    <property type="nucleotide sequence ID" value="NZ_JBPSDP010000007.1"/>
</dbReference>